<evidence type="ECO:0000256" key="9">
    <source>
        <dbReference type="ARBA" id="ARBA00047677"/>
    </source>
</evidence>
<evidence type="ECO:0000256" key="5">
    <source>
        <dbReference type="ARBA" id="ARBA00022576"/>
    </source>
</evidence>
<organism evidence="43 44">
    <name type="scientific">Lates calcarifer</name>
    <name type="common">Barramundi</name>
    <name type="synonym">Holocentrus calcarifer</name>
    <dbReference type="NCBI Taxonomy" id="8187"/>
    <lineage>
        <taxon>Eukaryota</taxon>
        <taxon>Metazoa</taxon>
        <taxon>Chordata</taxon>
        <taxon>Craniata</taxon>
        <taxon>Vertebrata</taxon>
        <taxon>Euteleostomi</taxon>
        <taxon>Actinopterygii</taxon>
        <taxon>Neopterygii</taxon>
        <taxon>Teleostei</taxon>
        <taxon>Neoteleostei</taxon>
        <taxon>Acanthomorphata</taxon>
        <taxon>Carangaria</taxon>
        <taxon>Carangaria incertae sedis</taxon>
        <taxon>Centropomidae</taxon>
        <taxon>Lates</taxon>
    </lineage>
</organism>
<comment type="similarity">
    <text evidence="2">Belongs to the class-I pyridoxal-phosphate-dependent aminotransferase family.</text>
</comment>
<evidence type="ECO:0000256" key="4">
    <source>
        <dbReference type="ARBA" id="ARBA00013010"/>
    </source>
</evidence>
<dbReference type="GO" id="GO:0005759">
    <property type="term" value="C:mitochondrial matrix"/>
    <property type="evidence" value="ECO:0007669"/>
    <property type="project" value="UniProtKB-ARBA"/>
</dbReference>
<keyword evidence="5" id="KW-0032">Aminotransferase</keyword>
<dbReference type="GO" id="GO:0047315">
    <property type="term" value="F:kynurenine-glyoxylate transaminase activity"/>
    <property type="evidence" value="ECO:0007669"/>
    <property type="project" value="UniProtKB-EC"/>
</dbReference>
<comment type="catalytic activity">
    <reaction evidence="9">
        <text>L-kynurenine + glyoxylate = kynurenate + glycine + H2O</text>
        <dbReference type="Rhea" id="RHEA:65896"/>
        <dbReference type="ChEBI" id="CHEBI:15377"/>
        <dbReference type="ChEBI" id="CHEBI:36655"/>
        <dbReference type="ChEBI" id="CHEBI:57305"/>
        <dbReference type="ChEBI" id="CHEBI:57959"/>
        <dbReference type="ChEBI" id="CHEBI:58454"/>
        <dbReference type="EC" id="2.6.1.63"/>
    </reaction>
    <physiologicalReaction direction="left-to-right" evidence="9">
        <dbReference type="Rhea" id="RHEA:65897"/>
    </physiologicalReaction>
</comment>
<comment type="catalytic activity">
    <reaction evidence="17">
        <text>indole-3-pyruvate + L-kynurenine = kynurenate + L-tryptophan + H2O</text>
        <dbReference type="Rhea" id="RHEA:66052"/>
        <dbReference type="ChEBI" id="CHEBI:15377"/>
        <dbReference type="ChEBI" id="CHEBI:17640"/>
        <dbReference type="ChEBI" id="CHEBI:57912"/>
        <dbReference type="ChEBI" id="CHEBI:57959"/>
        <dbReference type="ChEBI" id="CHEBI:58454"/>
    </reaction>
    <physiologicalReaction direction="left-to-right" evidence="17">
        <dbReference type="Rhea" id="RHEA:66053"/>
    </physiologicalReaction>
</comment>
<evidence type="ECO:0000313" key="44">
    <source>
        <dbReference type="Proteomes" id="UP000314980"/>
    </source>
</evidence>
<evidence type="ECO:0000256" key="24">
    <source>
        <dbReference type="ARBA" id="ARBA00052580"/>
    </source>
</evidence>
<evidence type="ECO:0000256" key="13">
    <source>
        <dbReference type="ARBA" id="ARBA00051184"/>
    </source>
</evidence>
<dbReference type="GO" id="GO:0030170">
    <property type="term" value="F:pyridoxal phosphate binding"/>
    <property type="evidence" value="ECO:0007669"/>
    <property type="project" value="InterPro"/>
</dbReference>
<dbReference type="Proteomes" id="UP000314980">
    <property type="component" value="Unassembled WGS sequence"/>
</dbReference>
<feature type="domain" description="Aminotransferase class I/classII large" evidence="42">
    <location>
        <begin position="59"/>
        <end position="411"/>
    </location>
</feature>
<keyword evidence="6" id="KW-0808">Transferase</keyword>
<evidence type="ECO:0000256" key="23">
    <source>
        <dbReference type="ARBA" id="ARBA00052537"/>
    </source>
</evidence>
<comment type="catalytic activity">
    <reaction evidence="25">
        <text>4-methyl-2-oxopentanoate + L-kynurenine = kynurenate + L-leucine + H2O</text>
        <dbReference type="Rhea" id="RHEA:66068"/>
        <dbReference type="ChEBI" id="CHEBI:15377"/>
        <dbReference type="ChEBI" id="CHEBI:17865"/>
        <dbReference type="ChEBI" id="CHEBI:57427"/>
        <dbReference type="ChEBI" id="CHEBI:57959"/>
        <dbReference type="ChEBI" id="CHEBI:58454"/>
    </reaction>
    <physiologicalReaction direction="left-to-right" evidence="25">
        <dbReference type="Rhea" id="RHEA:66069"/>
    </physiologicalReaction>
</comment>
<comment type="catalytic activity">
    <reaction evidence="18">
        <text>2-oxohexanoate + L-kynurenine = L-2-aminohexanoate + kynurenate + H2O</text>
        <dbReference type="Rhea" id="RHEA:66060"/>
        <dbReference type="ChEBI" id="CHEBI:15377"/>
        <dbReference type="ChEBI" id="CHEBI:35177"/>
        <dbReference type="ChEBI" id="CHEBI:57959"/>
        <dbReference type="ChEBI" id="CHEBI:58454"/>
        <dbReference type="ChEBI" id="CHEBI:58455"/>
    </reaction>
    <physiologicalReaction direction="left-to-right" evidence="18">
        <dbReference type="Rhea" id="RHEA:66061"/>
    </physiologicalReaction>
</comment>
<evidence type="ECO:0000256" key="27">
    <source>
        <dbReference type="ARBA" id="ARBA00060610"/>
    </source>
</evidence>
<evidence type="ECO:0000256" key="6">
    <source>
        <dbReference type="ARBA" id="ARBA00022679"/>
    </source>
</evidence>
<evidence type="ECO:0000313" key="43">
    <source>
        <dbReference type="Ensembl" id="ENSLCAP00010021370.1"/>
    </source>
</evidence>
<dbReference type="InterPro" id="IPR015422">
    <property type="entry name" value="PyrdxlP-dep_Trfase_small"/>
</dbReference>
<comment type="catalytic activity">
    <reaction evidence="13">
        <text>4-methylsulfanyl-2-oxobutanoate + L-kynurenine = kynurenate + L-methionine + H2O</text>
        <dbReference type="Rhea" id="RHEA:69096"/>
        <dbReference type="ChEBI" id="CHEBI:15377"/>
        <dbReference type="ChEBI" id="CHEBI:16723"/>
        <dbReference type="ChEBI" id="CHEBI:57844"/>
        <dbReference type="ChEBI" id="CHEBI:57959"/>
        <dbReference type="ChEBI" id="CHEBI:58454"/>
    </reaction>
    <physiologicalReaction direction="left-to-right" evidence="13">
        <dbReference type="Rhea" id="RHEA:69097"/>
    </physiologicalReaction>
</comment>
<evidence type="ECO:0000256" key="14">
    <source>
        <dbReference type="ARBA" id="ARBA00051742"/>
    </source>
</evidence>
<evidence type="ECO:0000256" key="29">
    <source>
        <dbReference type="ARBA" id="ARBA00067027"/>
    </source>
</evidence>
<dbReference type="InterPro" id="IPR050859">
    <property type="entry name" value="Class-I_PLP-dep_aminotransf"/>
</dbReference>
<dbReference type="AlphaFoldDB" id="A0A4W6D8B4"/>
<dbReference type="GeneTree" id="ENSGT00390000004594"/>
<reference evidence="43" key="2">
    <citation type="submission" date="2025-08" db="UniProtKB">
        <authorList>
            <consortium name="Ensembl"/>
        </authorList>
    </citation>
    <scope>IDENTIFICATION</scope>
</reference>
<comment type="function">
    <text evidence="26">Transaminase with broad substrate specificity. Has transaminase activity towards aminoadipate, kynurenine, methionine and glutamate. Shows activity also towards tryptophan, aspartate and hydroxykynurenine. Accepts a variety of oxo-acids as amino-group acceptors, with a preference for 2-oxoglutarate, 2-oxocaproic acid, phenylpyruvate and alpha-oxo-gamma-methiol butyric acid. Can also use glyoxylate as amino-group acceptor (in vitro).</text>
</comment>
<comment type="catalytic activity">
    <reaction evidence="21">
        <text>glyoxylate + L-methionine = 4-methylsulfanyl-2-oxobutanoate + glycine</text>
        <dbReference type="Rhea" id="RHEA:22884"/>
        <dbReference type="ChEBI" id="CHEBI:16723"/>
        <dbReference type="ChEBI" id="CHEBI:36655"/>
        <dbReference type="ChEBI" id="CHEBI:57305"/>
        <dbReference type="ChEBI" id="CHEBI:57844"/>
        <dbReference type="EC" id="2.6.1.73"/>
    </reaction>
</comment>
<evidence type="ECO:0000256" key="32">
    <source>
        <dbReference type="ARBA" id="ARBA00075068"/>
    </source>
</evidence>
<name>A0A4W6D8B4_LATCA</name>
<dbReference type="GO" id="GO:0050094">
    <property type="term" value="F:methionine-glyoxylate transaminase activity"/>
    <property type="evidence" value="ECO:0007669"/>
    <property type="project" value="UniProtKB-EC"/>
</dbReference>
<comment type="catalytic activity">
    <reaction evidence="12">
        <text>2-oxopentanoate + L-kynurenine = L-2-aminopentanoate + kynurenate + H2O</text>
        <dbReference type="Rhea" id="RHEA:66076"/>
        <dbReference type="ChEBI" id="CHEBI:15377"/>
        <dbReference type="ChEBI" id="CHEBI:28644"/>
        <dbReference type="ChEBI" id="CHEBI:57959"/>
        <dbReference type="ChEBI" id="CHEBI:58441"/>
        <dbReference type="ChEBI" id="CHEBI:58454"/>
    </reaction>
    <physiologicalReaction direction="left-to-right" evidence="12">
        <dbReference type="Rhea" id="RHEA:66077"/>
    </physiologicalReaction>
</comment>
<gene>
    <name evidence="43" type="primary">AADAT</name>
</gene>
<keyword evidence="44" id="KW-1185">Reference proteome</keyword>
<dbReference type="CDD" id="cd00609">
    <property type="entry name" value="AAT_like"/>
    <property type="match status" value="1"/>
</dbReference>
<evidence type="ECO:0000256" key="1">
    <source>
        <dbReference type="ARBA" id="ARBA00001933"/>
    </source>
</evidence>
<comment type="catalytic activity">
    <reaction evidence="20">
        <text>glyoxylate + L-phenylalanine = 3-phenylpyruvate + glycine</text>
        <dbReference type="Rhea" id="RHEA:69120"/>
        <dbReference type="ChEBI" id="CHEBI:18005"/>
        <dbReference type="ChEBI" id="CHEBI:36655"/>
        <dbReference type="ChEBI" id="CHEBI:57305"/>
        <dbReference type="ChEBI" id="CHEBI:58095"/>
    </reaction>
</comment>
<evidence type="ECO:0000256" key="19">
    <source>
        <dbReference type="ARBA" id="ARBA00052393"/>
    </source>
</evidence>
<evidence type="ECO:0000256" key="41">
    <source>
        <dbReference type="ARBA" id="ARBA00083735"/>
    </source>
</evidence>
<evidence type="ECO:0000256" key="12">
    <source>
        <dbReference type="ARBA" id="ARBA00051090"/>
    </source>
</evidence>
<evidence type="ECO:0000256" key="25">
    <source>
        <dbReference type="ARBA" id="ARBA00052831"/>
    </source>
</evidence>
<evidence type="ECO:0000256" key="26">
    <source>
        <dbReference type="ARBA" id="ARBA00056991"/>
    </source>
</evidence>
<dbReference type="EC" id="2.6.1.73" evidence="30"/>
<dbReference type="EC" id="2.6.1.4" evidence="28"/>
<dbReference type="PANTHER" id="PTHR42790:SF19">
    <property type="entry name" value="KYNURENINE_ALPHA-AMINOADIPATE AMINOTRANSFERASE, MITOCHONDRIAL"/>
    <property type="match status" value="1"/>
</dbReference>
<dbReference type="GO" id="GO:0016212">
    <property type="term" value="F:kynurenine-oxoglutarate transaminase activity"/>
    <property type="evidence" value="ECO:0007669"/>
    <property type="project" value="UniProtKB-EC"/>
</dbReference>
<dbReference type="FunFam" id="3.90.1150.10:FF:000166">
    <property type="entry name" value="Kynurenine/alpha-aminoadipate aminotransferase, mitochondrial"/>
    <property type="match status" value="1"/>
</dbReference>
<evidence type="ECO:0000256" key="15">
    <source>
        <dbReference type="ARBA" id="ARBA00051759"/>
    </source>
</evidence>
<dbReference type="PANTHER" id="PTHR42790">
    <property type="entry name" value="AMINOTRANSFERASE"/>
    <property type="match status" value="1"/>
</dbReference>
<evidence type="ECO:0000256" key="3">
    <source>
        <dbReference type="ARBA" id="ARBA00012751"/>
    </source>
</evidence>
<dbReference type="EC" id="2.6.1.63" evidence="4"/>
<evidence type="ECO:0000256" key="18">
    <source>
        <dbReference type="ARBA" id="ARBA00052128"/>
    </source>
</evidence>
<evidence type="ECO:0000256" key="30">
    <source>
        <dbReference type="ARBA" id="ARBA00067059"/>
    </source>
</evidence>
<comment type="catalytic activity">
    <reaction evidence="23">
        <text>glycine + 2-oxoglutarate = glyoxylate + L-glutamate</text>
        <dbReference type="Rhea" id="RHEA:14089"/>
        <dbReference type="ChEBI" id="CHEBI:16810"/>
        <dbReference type="ChEBI" id="CHEBI:29985"/>
        <dbReference type="ChEBI" id="CHEBI:36655"/>
        <dbReference type="ChEBI" id="CHEBI:57305"/>
        <dbReference type="EC" id="2.6.1.4"/>
    </reaction>
</comment>
<evidence type="ECO:0000256" key="31">
    <source>
        <dbReference type="ARBA" id="ARBA00074091"/>
    </source>
</evidence>
<evidence type="ECO:0000256" key="34">
    <source>
        <dbReference type="ARBA" id="ARBA00080916"/>
    </source>
</evidence>
<dbReference type="Pfam" id="PF00155">
    <property type="entry name" value="Aminotran_1_2"/>
    <property type="match status" value="1"/>
</dbReference>
<comment type="catalytic activity">
    <reaction evidence="8">
        <text>L-kynurenine + 2-oxoglutarate = kynurenate + L-glutamate + H2O</text>
        <dbReference type="Rhea" id="RHEA:65560"/>
        <dbReference type="ChEBI" id="CHEBI:15377"/>
        <dbReference type="ChEBI" id="CHEBI:16810"/>
        <dbReference type="ChEBI" id="CHEBI:29985"/>
        <dbReference type="ChEBI" id="CHEBI:57959"/>
        <dbReference type="ChEBI" id="CHEBI:58454"/>
        <dbReference type="EC" id="2.6.1.7"/>
    </reaction>
    <physiologicalReaction direction="left-to-right" evidence="8">
        <dbReference type="Rhea" id="RHEA:65561"/>
    </physiologicalReaction>
</comment>
<dbReference type="GO" id="GO:0047958">
    <property type="term" value="F:glycine:2-oxoglutarate aminotransferase activity"/>
    <property type="evidence" value="ECO:0007669"/>
    <property type="project" value="UniProtKB-EC"/>
</dbReference>
<dbReference type="SUPFAM" id="SSF53383">
    <property type="entry name" value="PLP-dependent transferases"/>
    <property type="match status" value="1"/>
</dbReference>
<dbReference type="Gene3D" id="3.40.640.10">
    <property type="entry name" value="Type I PLP-dependent aspartate aminotransferase-like (Major domain)"/>
    <property type="match status" value="1"/>
</dbReference>
<comment type="catalytic activity">
    <reaction evidence="15">
        <text>2-oxoadipate + L-kynurenine = L-2-aminoadipate + kynurenate + H2O</text>
        <dbReference type="Rhea" id="RHEA:70047"/>
        <dbReference type="ChEBI" id="CHEBI:15377"/>
        <dbReference type="ChEBI" id="CHEBI:57499"/>
        <dbReference type="ChEBI" id="CHEBI:57959"/>
        <dbReference type="ChEBI" id="CHEBI:58454"/>
        <dbReference type="ChEBI" id="CHEBI:58672"/>
    </reaction>
    <physiologicalReaction direction="left-to-right" evidence="15">
        <dbReference type="Rhea" id="RHEA:70048"/>
    </physiologicalReaction>
</comment>
<comment type="catalytic activity">
    <reaction evidence="11">
        <text>L-2-aminoadipate + glyoxylate = 2-oxoadipate + glycine</text>
        <dbReference type="Rhea" id="RHEA:69112"/>
        <dbReference type="ChEBI" id="CHEBI:36655"/>
        <dbReference type="ChEBI" id="CHEBI:57305"/>
        <dbReference type="ChEBI" id="CHEBI:57499"/>
        <dbReference type="ChEBI" id="CHEBI:58672"/>
    </reaction>
    <physiologicalReaction direction="left-to-right" evidence="11">
        <dbReference type="Rhea" id="RHEA:69113"/>
    </physiologicalReaction>
</comment>
<dbReference type="GO" id="GO:0047536">
    <property type="term" value="F:2-aminoadipate transaminase activity"/>
    <property type="evidence" value="ECO:0007669"/>
    <property type="project" value="UniProtKB-EC"/>
</dbReference>
<evidence type="ECO:0000256" key="21">
    <source>
        <dbReference type="ARBA" id="ARBA00052404"/>
    </source>
</evidence>
<sequence length="419" mass="46372">MNYARFLTAVSAARKPSPIRILTELQQRSPPSLISLAGGAPNPNTFPFQSASIKVKNGQTVSFDEAAMKRALQYSASNGIPELLTWMKNLQKNLHNPPTASYTSENGQMDMCVTTGSQEGLCKVFEMLVNPGDNVLLDAPTYSGTLAALQPLGCNLINVPSDQHGMIPAALKEVLSRWDPSEVHKPGSTAPKVLYTIPNGGNPTGASMTTQRKKEVYELARQYDMLIIEDDPYYFLQFDKPWAPTFLSMDVDGRIIRTDSFSKILSSGLRIGFVTGPKPLVDRVVLHIQASTMHTSTFTQPLLQRCMKQSLSSHRVIEFYRGQRDAMISSADKWLKDVAEWHSPSAGMFLWIKLKGIADTQQLIMQKALEKEVLLVPGGVFMINSSDPCPYVRAAFSLSTPEQIDEAFRRLSSLIKEAL</sequence>
<evidence type="ECO:0000256" key="20">
    <source>
        <dbReference type="ARBA" id="ARBA00052400"/>
    </source>
</evidence>
<dbReference type="Gene3D" id="3.90.1150.10">
    <property type="entry name" value="Aspartate Aminotransferase, domain 1"/>
    <property type="match status" value="1"/>
</dbReference>
<evidence type="ECO:0000259" key="42">
    <source>
        <dbReference type="Pfam" id="PF00155"/>
    </source>
</evidence>
<comment type="catalytic activity">
    <reaction evidence="24">
        <text>3-phenylpyruvate + L-kynurenine = kynurenate + L-phenylalanine + H2O</text>
        <dbReference type="Rhea" id="RHEA:66092"/>
        <dbReference type="ChEBI" id="CHEBI:15377"/>
        <dbReference type="ChEBI" id="CHEBI:18005"/>
        <dbReference type="ChEBI" id="CHEBI:57959"/>
        <dbReference type="ChEBI" id="CHEBI:58095"/>
        <dbReference type="ChEBI" id="CHEBI:58454"/>
    </reaction>
    <physiologicalReaction direction="left-to-right" evidence="24">
        <dbReference type="Rhea" id="RHEA:66093"/>
    </physiologicalReaction>
</comment>
<keyword evidence="7" id="KW-0663">Pyridoxal phosphate</keyword>
<evidence type="ECO:0000256" key="28">
    <source>
        <dbReference type="ARBA" id="ARBA00066546"/>
    </source>
</evidence>
<dbReference type="InterPro" id="IPR004839">
    <property type="entry name" value="Aminotransferase_I/II_large"/>
</dbReference>
<evidence type="ECO:0000256" key="36">
    <source>
        <dbReference type="ARBA" id="ARBA00082040"/>
    </source>
</evidence>
<comment type="catalytic activity">
    <reaction evidence="19">
        <text>L-tryptophan + glyoxylate = indole-3-pyruvate + glycine</text>
        <dbReference type="Rhea" id="RHEA:69124"/>
        <dbReference type="ChEBI" id="CHEBI:17640"/>
        <dbReference type="ChEBI" id="CHEBI:36655"/>
        <dbReference type="ChEBI" id="CHEBI:57305"/>
        <dbReference type="ChEBI" id="CHEBI:57912"/>
    </reaction>
</comment>
<evidence type="ECO:0000256" key="38">
    <source>
        <dbReference type="ARBA" id="ARBA00082796"/>
    </source>
</evidence>
<dbReference type="InterPro" id="IPR015424">
    <property type="entry name" value="PyrdxlP-dep_Trfase"/>
</dbReference>
<proteinExistence type="inferred from homology"/>
<evidence type="ECO:0000256" key="22">
    <source>
        <dbReference type="ARBA" id="ARBA00052518"/>
    </source>
</evidence>
<comment type="catalytic activity">
    <reaction evidence="16">
        <text>2-oxobutanoate + L-kynurenine = (2S)-2-aminobutanoate + kynurenate + H2O</text>
        <dbReference type="Rhea" id="RHEA:66044"/>
        <dbReference type="ChEBI" id="CHEBI:15377"/>
        <dbReference type="ChEBI" id="CHEBI:16763"/>
        <dbReference type="ChEBI" id="CHEBI:57959"/>
        <dbReference type="ChEBI" id="CHEBI:58454"/>
        <dbReference type="ChEBI" id="CHEBI:74359"/>
    </reaction>
    <physiologicalReaction direction="left-to-right" evidence="16">
        <dbReference type="Rhea" id="RHEA:66045"/>
    </physiologicalReaction>
</comment>
<protein>
    <recommendedName>
        <fullName evidence="31">Kynurenine/alpha-aminoadipate aminotransferase, mitochondrial</fullName>
        <ecNumber evidence="29">2.6.1.39</ecNumber>
        <ecNumber evidence="28">2.6.1.4</ecNumber>
        <ecNumber evidence="4">2.6.1.63</ecNumber>
        <ecNumber evidence="3">2.6.1.7</ecNumber>
        <ecNumber evidence="30">2.6.1.73</ecNumber>
    </recommendedName>
    <alternativeName>
        <fullName evidence="41">2-aminoadipate aminotransferase</fullName>
    </alternativeName>
    <alternativeName>
        <fullName evidence="34">2-aminoadipate transaminase</fullName>
    </alternativeName>
    <alternativeName>
        <fullName evidence="37">Alpha-aminoadipate aminotransferase</fullName>
    </alternativeName>
    <alternativeName>
        <fullName evidence="36">Glycine transaminase AADAT</fullName>
    </alternativeName>
    <alternativeName>
        <fullName evidence="40">Kynurenine aminotransferase II</fullName>
    </alternativeName>
    <alternativeName>
        <fullName evidence="35">Kynurenine--glyoxylate transaminase AADAT</fullName>
    </alternativeName>
    <alternativeName>
        <fullName evidence="38">Kynurenine--oxoglutarate aminotransferase II</fullName>
    </alternativeName>
    <alternativeName>
        <fullName evidence="39">Kynurenine--oxoglutarate transaminase 2</fullName>
    </alternativeName>
    <alternativeName>
        <fullName evidence="33">Kynurenine--oxoglutarate transaminase II</fullName>
    </alternativeName>
    <alternativeName>
        <fullName evidence="32">Methionine--glyoxylate transaminase AADAT</fullName>
    </alternativeName>
</protein>
<comment type="catalytic activity">
    <reaction evidence="14">
        <text>2-oxo-3-sulfanylpropanoate + L-kynurenine = kynurenate + L-cysteine + H2O</text>
        <dbReference type="Rhea" id="RHEA:69104"/>
        <dbReference type="ChEBI" id="CHEBI:15377"/>
        <dbReference type="ChEBI" id="CHEBI:35235"/>
        <dbReference type="ChEBI" id="CHEBI:57678"/>
        <dbReference type="ChEBI" id="CHEBI:57959"/>
        <dbReference type="ChEBI" id="CHEBI:58454"/>
    </reaction>
    <physiologicalReaction direction="left-to-right" evidence="14">
        <dbReference type="Rhea" id="RHEA:69105"/>
    </physiologicalReaction>
</comment>
<evidence type="ECO:0000256" key="16">
    <source>
        <dbReference type="ARBA" id="ARBA00051879"/>
    </source>
</evidence>
<evidence type="ECO:0000256" key="37">
    <source>
        <dbReference type="ARBA" id="ARBA00082705"/>
    </source>
</evidence>
<dbReference type="GO" id="GO:1901605">
    <property type="term" value="P:alpha-amino acid metabolic process"/>
    <property type="evidence" value="ECO:0007669"/>
    <property type="project" value="TreeGrafter"/>
</dbReference>
<evidence type="ECO:0000256" key="35">
    <source>
        <dbReference type="ARBA" id="ARBA00081438"/>
    </source>
</evidence>
<dbReference type="EC" id="2.6.1.39" evidence="29"/>
<accession>A0A4W6D8B4</accession>
<comment type="pathway">
    <text evidence="27">Amino-acid degradation; L-lysine degradation via saccharopine pathway; glutaryl-CoA from L-lysine: step 4/6.</text>
</comment>
<reference evidence="44" key="1">
    <citation type="submission" date="2015-09" db="EMBL/GenBank/DDBJ databases">
        <authorList>
            <person name="Sai Rama Sridatta P."/>
        </authorList>
    </citation>
    <scope>NUCLEOTIDE SEQUENCE [LARGE SCALE GENOMIC DNA]</scope>
</reference>
<evidence type="ECO:0000256" key="7">
    <source>
        <dbReference type="ARBA" id="ARBA00022898"/>
    </source>
</evidence>
<reference evidence="43" key="3">
    <citation type="submission" date="2025-09" db="UniProtKB">
        <authorList>
            <consortium name="Ensembl"/>
        </authorList>
    </citation>
    <scope>IDENTIFICATION</scope>
</reference>
<comment type="catalytic activity">
    <reaction evidence="10">
        <text>L-tyrosine + glyoxylate = 3-(4-hydroxyphenyl)pyruvate + glycine</text>
        <dbReference type="Rhea" id="RHEA:69116"/>
        <dbReference type="ChEBI" id="CHEBI:36242"/>
        <dbReference type="ChEBI" id="CHEBI:36655"/>
        <dbReference type="ChEBI" id="CHEBI:57305"/>
        <dbReference type="ChEBI" id="CHEBI:58315"/>
    </reaction>
</comment>
<dbReference type="FunFam" id="3.40.640.10:FF:000071">
    <property type="entry name" value="Kynurenine/alpha-aminoadipate aminotransferase, mitochondrial"/>
    <property type="match status" value="1"/>
</dbReference>
<evidence type="ECO:0000256" key="8">
    <source>
        <dbReference type="ARBA" id="ARBA00047478"/>
    </source>
</evidence>
<dbReference type="EC" id="2.6.1.7" evidence="3"/>
<dbReference type="Ensembl" id="ENSLCAT00010021839.1">
    <property type="protein sequence ID" value="ENSLCAP00010021370.1"/>
    <property type="gene ID" value="ENSLCAG00010010070.1"/>
</dbReference>
<evidence type="ECO:0000256" key="39">
    <source>
        <dbReference type="ARBA" id="ARBA00083236"/>
    </source>
</evidence>
<comment type="cofactor">
    <cofactor evidence="1">
        <name>pyridoxal 5'-phosphate</name>
        <dbReference type="ChEBI" id="CHEBI:597326"/>
    </cofactor>
</comment>
<evidence type="ECO:0000256" key="17">
    <source>
        <dbReference type="ARBA" id="ARBA00052124"/>
    </source>
</evidence>
<comment type="catalytic activity">
    <reaction evidence="22">
        <text>L-leucine + glyoxylate = 4-methyl-2-oxopentanoate + glycine</text>
        <dbReference type="Rhea" id="RHEA:69128"/>
        <dbReference type="ChEBI" id="CHEBI:17865"/>
        <dbReference type="ChEBI" id="CHEBI:36655"/>
        <dbReference type="ChEBI" id="CHEBI:57305"/>
        <dbReference type="ChEBI" id="CHEBI:57427"/>
    </reaction>
</comment>
<evidence type="ECO:0000256" key="11">
    <source>
        <dbReference type="ARBA" id="ARBA00050937"/>
    </source>
</evidence>
<evidence type="ECO:0000256" key="10">
    <source>
        <dbReference type="ARBA" id="ARBA00050142"/>
    </source>
</evidence>
<evidence type="ECO:0000256" key="40">
    <source>
        <dbReference type="ARBA" id="ARBA00083286"/>
    </source>
</evidence>
<evidence type="ECO:0000256" key="33">
    <source>
        <dbReference type="ARBA" id="ARBA00080697"/>
    </source>
</evidence>
<dbReference type="InterPro" id="IPR015421">
    <property type="entry name" value="PyrdxlP-dep_Trfase_major"/>
</dbReference>
<evidence type="ECO:0000256" key="2">
    <source>
        <dbReference type="ARBA" id="ARBA00007441"/>
    </source>
</evidence>